<dbReference type="InterPro" id="IPR021255">
    <property type="entry name" value="DUF2807"/>
</dbReference>
<feature type="chain" id="PRO_5017949897" description="Putative auto-transporter adhesin head GIN domain-containing protein" evidence="1">
    <location>
        <begin position="27"/>
        <end position="93"/>
    </location>
</feature>
<keyword evidence="1" id="KW-0732">Signal</keyword>
<dbReference type="Pfam" id="PF10988">
    <property type="entry name" value="DUF2807"/>
    <property type="match status" value="1"/>
</dbReference>
<evidence type="ECO:0000313" key="4">
    <source>
        <dbReference type="Proteomes" id="UP000271010"/>
    </source>
</evidence>
<name>A0A3M9N3D0_9BACT</name>
<protein>
    <recommendedName>
        <fullName evidence="2">Putative auto-transporter adhesin head GIN domain-containing protein</fullName>
    </recommendedName>
</protein>
<organism evidence="3 4">
    <name type="scientific">Rufibacter immobilis</name>
    <dbReference type="NCBI Taxonomy" id="1348778"/>
    <lineage>
        <taxon>Bacteria</taxon>
        <taxon>Pseudomonadati</taxon>
        <taxon>Bacteroidota</taxon>
        <taxon>Cytophagia</taxon>
        <taxon>Cytophagales</taxon>
        <taxon>Hymenobacteraceae</taxon>
        <taxon>Rufibacter</taxon>
    </lineage>
</organism>
<dbReference type="Gene3D" id="2.160.20.120">
    <property type="match status" value="1"/>
</dbReference>
<dbReference type="RefSeq" id="WP_123131611.1">
    <property type="nucleotide sequence ID" value="NZ_RJJE01000002.1"/>
</dbReference>
<evidence type="ECO:0000259" key="2">
    <source>
        <dbReference type="Pfam" id="PF10988"/>
    </source>
</evidence>
<accession>A0A3M9N3D0</accession>
<sequence length="93" mass="10348">MKKLSILPLLAVLALFATLSSFKAGAPQTEDEETRNVAPFRKIGLAYPANVILRQGNTQSLRIEGNKEQMSQLDLKVESGRLIINKKRRVQGK</sequence>
<dbReference type="EMBL" id="RJJE01000002">
    <property type="protein sequence ID" value="RNI32311.1"/>
    <property type="molecule type" value="Genomic_DNA"/>
</dbReference>
<evidence type="ECO:0000313" key="3">
    <source>
        <dbReference type="EMBL" id="RNI32311.1"/>
    </source>
</evidence>
<feature type="signal peptide" evidence="1">
    <location>
        <begin position="1"/>
        <end position="26"/>
    </location>
</feature>
<proteinExistence type="predicted"/>
<dbReference type="OrthoDB" id="680270at2"/>
<dbReference type="Proteomes" id="UP000271010">
    <property type="component" value="Unassembled WGS sequence"/>
</dbReference>
<reference evidence="3 4" key="1">
    <citation type="submission" date="2018-11" db="EMBL/GenBank/DDBJ databases">
        <title>Rufibacter latericius sp. nov., isolated from water in Baiyang Lake.</title>
        <authorList>
            <person name="Yang Y."/>
        </authorList>
    </citation>
    <scope>NUCLEOTIDE SEQUENCE [LARGE SCALE GENOMIC DNA]</scope>
    <source>
        <strain evidence="3 4">MCC P1</strain>
    </source>
</reference>
<gene>
    <name evidence="3" type="ORF">EFA69_03020</name>
</gene>
<evidence type="ECO:0000256" key="1">
    <source>
        <dbReference type="SAM" id="SignalP"/>
    </source>
</evidence>
<keyword evidence="4" id="KW-1185">Reference proteome</keyword>
<dbReference type="AlphaFoldDB" id="A0A3M9N3D0"/>
<comment type="caution">
    <text evidence="3">The sequence shown here is derived from an EMBL/GenBank/DDBJ whole genome shotgun (WGS) entry which is preliminary data.</text>
</comment>
<feature type="domain" description="Putative auto-transporter adhesin head GIN" evidence="2">
    <location>
        <begin position="39"/>
        <end position="92"/>
    </location>
</feature>